<feature type="compositionally biased region" description="Low complexity" evidence="1">
    <location>
        <begin position="256"/>
        <end position="276"/>
    </location>
</feature>
<dbReference type="InterPro" id="IPR032284">
    <property type="entry name" value="RecQ_Zn-bd"/>
</dbReference>
<sequence>MAMSYLYDVQMFCLNKAECRRKQLLKYFGQQYDSQYCVANIESVCDNCLVKDNFQSEDFTQNVRTILESIRLLVGPYNQQRKDNISPTQLTNILCGNTANDRFAQDKHRRSAMYALLKDLTRTDVQRLVQNLIAKKFLAEDTVVNRKNVFASSSYVRIGERAVDILQCNQQFIFNVTKRRANVNASKTPTTKKSTKASKRTIVDFTDVPDSHRVDGNNDDYYIDPNTFSCDDLNNSINDFIVPDDYPIDDDRIQPTTSKTTSTRNRRPGGTTTTTTSKRKKNTTGTSNTTNRKPMKNQPKAKSKYFSCTT</sequence>
<dbReference type="Gene3D" id="1.10.10.10">
    <property type="entry name" value="Winged helix-like DNA-binding domain superfamily/Winged helix DNA-binding domain"/>
    <property type="match status" value="1"/>
</dbReference>
<evidence type="ECO:0000313" key="3">
    <source>
        <dbReference type="EMBL" id="OTF79244.1"/>
    </source>
</evidence>
<dbReference type="GO" id="GO:0043138">
    <property type="term" value="F:3'-5' DNA helicase activity"/>
    <property type="evidence" value="ECO:0007669"/>
    <property type="project" value="InterPro"/>
</dbReference>
<dbReference type="Proteomes" id="UP000194236">
    <property type="component" value="Unassembled WGS sequence"/>
</dbReference>
<gene>
    <name evidence="3" type="ORF">BLA29_005184</name>
</gene>
<dbReference type="SUPFAM" id="SSF46785">
    <property type="entry name" value="Winged helix' DNA-binding domain"/>
    <property type="match status" value="1"/>
</dbReference>
<reference evidence="3 4" key="1">
    <citation type="submission" date="2017-03" db="EMBL/GenBank/DDBJ databases">
        <title>Genome Survey of Euroglyphus maynei.</title>
        <authorList>
            <person name="Arlian L.G."/>
            <person name="Morgan M.S."/>
            <person name="Rider S.D."/>
        </authorList>
    </citation>
    <scope>NUCLEOTIDE SEQUENCE [LARGE SCALE GENOMIC DNA]</scope>
    <source>
        <strain evidence="3">Arlian Lab</strain>
        <tissue evidence="3">Whole body</tissue>
    </source>
</reference>
<organism evidence="3 4">
    <name type="scientific">Euroglyphus maynei</name>
    <name type="common">Mayne's house dust mite</name>
    <dbReference type="NCBI Taxonomy" id="6958"/>
    <lineage>
        <taxon>Eukaryota</taxon>
        <taxon>Metazoa</taxon>
        <taxon>Ecdysozoa</taxon>
        <taxon>Arthropoda</taxon>
        <taxon>Chelicerata</taxon>
        <taxon>Arachnida</taxon>
        <taxon>Acari</taxon>
        <taxon>Acariformes</taxon>
        <taxon>Sarcoptiformes</taxon>
        <taxon>Astigmata</taxon>
        <taxon>Psoroptidia</taxon>
        <taxon>Analgoidea</taxon>
        <taxon>Pyroglyphidae</taxon>
        <taxon>Pyroglyphinae</taxon>
        <taxon>Euroglyphus</taxon>
    </lineage>
</organism>
<evidence type="ECO:0000313" key="4">
    <source>
        <dbReference type="Proteomes" id="UP000194236"/>
    </source>
</evidence>
<dbReference type="InterPro" id="IPR036388">
    <property type="entry name" value="WH-like_DNA-bd_sf"/>
</dbReference>
<feature type="region of interest" description="Disordered" evidence="1">
    <location>
        <begin position="244"/>
        <end position="310"/>
    </location>
</feature>
<proteinExistence type="predicted"/>
<name>A0A1Y3BGR8_EURMA</name>
<dbReference type="Pfam" id="PF16124">
    <property type="entry name" value="RecQ_Zn_bind"/>
    <property type="match status" value="1"/>
</dbReference>
<evidence type="ECO:0000256" key="1">
    <source>
        <dbReference type="SAM" id="MobiDB-lite"/>
    </source>
</evidence>
<feature type="compositionally biased region" description="Basic residues" evidence="1">
    <location>
        <begin position="293"/>
        <end position="303"/>
    </location>
</feature>
<comment type="caution">
    <text evidence="3">The sequence shown here is derived from an EMBL/GenBank/DDBJ whole genome shotgun (WGS) entry which is preliminary data.</text>
</comment>
<dbReference type="EMBL" id="MUJZ01024071">
    <property type="protein sequence ID" value="OTF79244.1"/>
    <property type="molecule type" value="Genomic_DNA"/>
</dbReference>
<dbReference type="GO" id="GO:0006281">
    <property type="term" value="P:DNA repair"/>
    <property type="evidence" value="ECO:0007669"/>
    <property type="project" value="InterPro"/>
</dbReference>
<dbReference type="AlphaFoldDB" id="A0A1Y3BGR8"/>
<dbReference type="Pfam" id="PF09382">
    <property type="entry name" value="RQC"/>
    <property type="match status" value="1"/>
</dbReference>
<feature type="compositionally biased region" description="Low complexity" evidence="1">
    <location>
        <begin position="283"/>
        <end position="292"/>
    </location>
</feature>
<evidence type="ECO:0000259" key="2">
    <source>
        <dbReference type="SMART" id="SM00956"/>
    </source>
</evidence>
<dbReference type="SMART" id="SM00956">
    <property type="entry name" value="RQC"/>
    <property type="match status" value="1"/>
</dbReference>
<dbReference type="InterPro" id="IPR036390">
    <property type="entry name" value="WH_DNA-bd_sf"/>
</dbReference>
<feature type="domain" description="RQC" evidence="2">
    <location>
        <begin position="58"/>
        <end position="178"/>
    </location>
</feature>
<dbReference type="GO" id="GO:0006260">
    <property type="term" value="P:DNA replication"/>
    <property type="evidence" value="ECO:0007669"/>
    <property type="project" value="InterPro"/>
</dbReference>
<protein>
    <recommendedName>
        <fullName evidence="2">RQC domain-containing protein</fullName>
    </recommendedName>
</protein>
<dbReference type="OrthoDB" id="10261556at2759"/>
<dbReference type="InterPro" id="IPR018982">
    <property type="entry name" value="RQC_domain"/>
</dbReference>
<feature type="non-terminal residue" evidence="3">
    <location>
        <position position="310"/>
    </location>
</feature>
<keyword evidence="4" id="KW-1185">Reference proteome</keyword>
<accession>A0A1Y3BGR8</accession>